<dbReference type="Proteomes" id="UP000832011">
    <property type="component" value="Chromosome"/>
</dbReference>
<organism evidence="8 9">
    <name type="scientific">Vitreoscilla massiliensis</name>
    <dbReference type="NCBI Taxonomy" id="1689272"/>
    <lineage>
        <taxon>Bacteria</taxon>
        <taxon>Pseudomonadati</taxon>
        <taxon>Pseudomonadota</taxon>
        <taxon>Betaproteobacteria</taxon>
        <taxon>Neisseriales</taxon>
        <taxon>Neisseriaceae</taxon>
        <taxon>Vitreoscilla</taxon>
    </lineage>
</organism>
<evidence type="ECO:0000259" key="7">
    <source>
        <dbReference type="Pfam" id="PF01292"/>
    </source>
</evidence>
<feature type="transmembrane region" description="Helical" evidence="6">
    <location>
        <begin position="39"/>
        <end position="57"/>
    </location>
</feature>
<proteinExistence type="predicted"/>
<accession>A0ABY4E1R0</accession>
<dbReference type="PANTHER" id="PTHR30485">
    <property type="entry name" value="NI/FE-HYDROGENASE 1 B-TYPE CYTOCHROME SUBUNIT"/>
    <property type="match status" value="1"/>
</dbReference>
<evidence type="ECO:0000256" key="5">
    <source>
        <dbReference type="ARBA" id="ARBA00023136"/>
    </source>
</evidence>
<dbReference type="SUPFAM" id="SSF81342">
    <property type="entry name" value="Transmembrane di-heme cytochromes"/>
    <property type="match status" value="1"/>
</dbReference>
<feature type="transmembrane region" description="Helical" evidence="6">
    <location>
        <begin position="94"/>
        <end position="116"/>
    </location>
</feature>
<dbReference type="Pfam" id="PF01292">
    <property type="entry name" value="Ni_hydr_CYTB"/>
    <property type="match status" value="1"/>
</dbReference>
<dbReference type="PANTHER" id="PTHR30485:SF2">
    <property type="entry name" value="BLL0597 PROTEIN"/>
    <property type="match status" value="1"/>
</dbReference>
<keyword evidence="5 6" id="KW-0472">Membrane</keyword>
<evidence type="ECO:0000256" key="6">
    <source>
        <dbReference type="SAM" id="Phobius"/>
    </source>
</evidence>
<dbReference type="InterPro" id="IPR011577">
    <property type="entry name" value="Cyt_b561_bac/Ni-Hgenase"/>
</dbReference>
<reference evidence="8 9" key="1">
    <citation type="journal article" date="2022" name="Res Sq">
        <title>Evolution of multicellular longitudinally dividing oral cavity symbionts (Neisseriaceae).</title>
        <authorList>
            <person name="Nyongesa S."/>
            <person name="Weber P."/>
            <person name="Bernet E."/>
            <person name="Pullido F."/>
            <person name="Nieckarz M."/>
            <person name="Delaby M."/>
            <person name="Nieves C."/>
            <person name="Viehboeck T."/>
            <person name="Krause N."/>
            <person name="Rivera-Millot A."/>
            <person name="Nakamura A."/>
            <person name="Vischer N."/>
            <person name="VanNieuwenhze M."/>
            <person name="Brun Y."/>
            <person name="Cava F."/>
            <person name="Bulgheresi S."/>
            <person name="Veyrier F."/>
        </authorList>
    </citation>
    <scope>NUCLEOTIDE SEQUENCE [LARGE SCALE GENOMIC DNA]</scope>
    <source>
        <strain evidence="8 9">SN4</strain>
    </source>
</reference>
<evidence type="ECO:0000256" key="2">
    <source>
        <dbReference type="ARBA" id="ARBA00022475"/>
    </source>
</evidence>
<protein>
    <submittedName>
        <fullName evidence="8">Cytochrome b/b6 domain-containing protein</fullName>
    </submittedName>
</protein>
<dbReference type="InterPro" id="IPR016174">
    <property type="entry name" value="Di-haem_cyt_TM"/>
</dbReference>
<comment type="subcellular location">
    <subcellularLocation>
        <location evidence="1">Cell membrane</location>
        <topology evidence="1">Multi-pass membrane protein</topology>
    </subcellularLocation>
</comment>
<keyword evidence="4 6" id="KW-1133">Transmembrane helix</keyword>
<sequence length="174" mass="19503">MTQKVMVWDVFVRVFHWALVGLIAANLFFTAKGETVHEYVGYSAVALVVLRIVWGFVGSKYARFSDFFPTPKRIKAHLCALVKREKEDYLGHNALGALMIFALIAVILGLGFSGWAQTIDSPYYMEDWPENVHETLVTVLQILVALHVLAVIVMSIITKSDLVGAMFTGRKKVK</sequence>
<evidence type="ECO:0000256" key="1">
    <source>
        <dbReference type="ARBA" id="ARBA00004651"/>
    </source>
</evidence>
<evidence type="ECO:0000313" key="9">
    <source>
        <dbReference type="Proteomes" id="UP000832011"/>
    </source>
</evidence>
<keyword evidence="9" id="KW-1185">Reference proteome</keyword>
<evidence type="ECO:0000256" key="3">
    <source>
        <dbReference type="ARBA" id="ARBA00022692"/>
    </source>
</evidence>
<dbReference type="Gene3D" id="1.20.950.20">
    <property type="entry name" value="Transmembrane di-heme cytochromes, Chain C"/>
    <property type="match status" value="1"/>
</dbReference>
<dbReference type="RefSeq" id="WP_058357001.1">
    <property type="nucleotide sequence ID" value="NZ_CABKVG010000010.1"/>
</dbReference>
<evidence type="ECO:0000313" key="8">
    <source>
        <dbReference type="EMBL" id="UOO89300.1"/>
    </source>
</evidence>
<dbReference type="EMBL" id="CP091511">
    <property type="protein sequence ID" value="UOO89300.1"/>
    <property type="molecule type" value="Genomic_DNA"/>
</dbReference>
<name>A0ABY4E1R0_9NEIS</name>
<keyword evidence="3 6" id="KW-0812">Transmembrane</keyword>
<feature type="transmembrane region" description="Helical" evidence="6">
    <location>
        <begin position="7"/>
        <end position="27"/>
    </location>
</feature>
<feature type="transmembrane region" description="Helical" evidence="6">
    <location>
        <begin position="136"/>
        <end position="157"/>
    </location>
</feature>
<evidence type="ECO:0000256" key="4">
    <source>
        <dbReference type="ARBA" id="ARBA00022989"/>
    </source>
</evidence>
<gene>
    <name evidence="8" type="ORF">LVJ82_17955</name>
</gene>
<dbReference type="InterPro" id="IPR051542">
    <property type="entry name" value="Hydrogenase_cytochrome"/>
</dbReference>
<keyword evidence="2" id="KW-1003">Cell membrane</keyword>
<feature type="domain" description="Cytochrome b561 bacterial/Ni-hydrogenase" evidence="7">
    <location>
        <begin position="7"/>
        <end position="169"/>
    </location>
</feature>